<dbReference type="Pfam" id="PF12831">
    <property type="entry name" value="FAD_oxidored"/>
    <property type="match status" value="3"/>
</dbReference>
<proteinExistence type="predicted"/>
<dbReference type="SUPFAM" id="SSF51905">
    <property type="entry name" value="FAD/NAD(P)-binding domain"/>
    <property type="match status" value="1"/>
</dbReference>
<dbReference type="InterPro" id="IPR036188">
    <property type="entry name" value="FAD/NAD-bd_sf"/>
</dbReference>
<dbReference type="AlphaFoldDB" id="A0A0P8DGF3"/>
<dbReference type="Gene3D" id="3.50.50.60">
    <property type="entry name" value="FAD/NAD(P)-binding domain"/>
    <property type="match status" value="1"/>
</dbReference>
<name>A0A0P8DGF3_9CYAN</name>
<dbReference type="EMBL" id="LJZR01000011">
    <property type="protein sequence ID" value="KPQ35547.1"/>
    <property type="molecule type" value="Genomic_DNA"/>
</dbReference>
<sequence length="682" mass="75365">MAIDLLHRCSAGALSMLLAALSLPLGSVRPVMAQAAPVAPDDTVECELLIVGGGLAGTATAYESLLSGRTVCMTELTDWVGGQISSQGTSALDEAQKQRSELFYSEGYKALRQRIEAFYGELNPGGCWVSVSCFLPRDAHQILTDMLADAARKGGGELKWFPSTVVKELALSADGKMIDSAIAIQHTPAPGAPPLNTQTLSETFIDSYRYEDSERFTKKIIQFIPAKTPQSGPADWYVVEATETGEVIALSGVPYQLGLDPRSYLNPSSPTETGDQYCTQGFTYTFGMERTAEPQPQPEPSYYQQYAPYFSYERPRNTNDYFDYVFTYRRIAAPDPRPEGRQFGVSKVAPGDISMQNWTWGNDYRPGTPADNLIYTPAQLMASGQLEPGGWLGGLRVETLRKGEENAYSYYHWLTTGDTDSQLGPNVKEPNPNHRFIYGLDAPMGTAHGLSKYPYIREARRIVGRPAYGYDQGFMVNEIDISRADYRDEYYQTSLGPARYRTLWYALAGLNTISAIDDQVPPADIVRRTRSTIYPDSVGIAQYAIDFHPCLTLSPPETPGNTEYKNIRKAHGQAYPGQIPLRAMIPQNIDNLLIAGKTIATSNIAAAAYRVHSFEWSVGVAAGTTIDFALTEGVLPYELVDDLPSPEPLLEKLQRRLNANGNPTAFPNTSIFNLDWEAWRVW</sequence>
<dbReference type="InterPro" id="IPR005288">
    <property type="entry name" value="NadB"/>
</dbReference>
<gene>
    <name evidence="1" type="ORF">HLUCCA11_09865</name>
</gene>
<dbReference type="Proteomes" id="UP000050465">
    <property type="component" value="Unassembled WGS sequence"/>
</dbReference>
<dbReference type="PATRIC" id="fig|1666911.3.peg.5295"/>
<accession>A0A0P8DGF3</accession>
<dbReference type="GO" id="GO:0008734">
    <property type="term" value="F:L-aspartate oxidase activity"/>
    <property type="evidence" value="ECO:0007669"/>
    <property type="project" value="InterPro"/>
</dbReference>
<evidence type="ECO:0000313" key="2">
    <source>
        <dbReference type="Proteomes" id="UP000050465"/>
    </source>
</evidence>
<organism evidence="1 2">
    <name type="scientific">Phormidesmis priestleyi Ana</name>
    <dbReference type="NCBI Taxonomy" id="1666911"/>
    <lineage>
        <taxon>Bacteria</taxon>
        <taxon>Bacillati</taxon>
        <taxon>Cyanobacteriota</taxon>
        <taxon>Cyanophyceae</taxon>
        <taxon>Leptolyngbyales</taxon>
        <taxon>Leptolyngbyaceae</taxon>
        <taxon>Phormidesmis</taxon>
    </lineage>
</organism>
<protein>
    <submittedName>
        <fullName evidence="1">FAD dependent oxidoreductase</fullName>
    </submittedName>
</protein>
<dbReference type="STRING" id="1666911.HLUCCA11_09865"/>
<reference evidence="1 2" key="1">
    <citation type="submission" date="2015-09" db="EMBL/GenBank/DDBJ databases">
        <title>Identification and resolution of microdiversity through metagenomic sequencing of parallel consortia.</title>
        <authorList>
            <person name="Nelson W.C."/>
            <person name="Romine M.F."/>
            <person name="Lindemann S.R."/>
        </authorList>
    </citation>
    <scope>NUCLEOTIDE SEQUENCE [LARGE SCALE GENOMIC DNA]</scope>
    <source>
        <strain evidence="1">Ana</strain>
    </source>
</reference>
<comment type="caution">
    <text evidence="1">The sequence shown here is derived from an EMBL/GenBank/DDBJ whole genome shotgun (WGS) entry which is preliminary data.</text>
</comment>
<dbReference type="PANTHER" id="PTHR42716">
    <property type="entry name" value="L-ASPARTATE OXIDASE"/>
    <property type="match status" value="1"/>
</dbReference>
<dbReference type="PANTHER" id="PTHR42716:SF1">
    <property type="entry name" value="SLL0471 PROTEIN"/>
    <property type="match status" value="1"/>
</dbReference>
<dbReference type="GO" id="GO:0009435">
    <property type="term" value="P:NAD+ biosynthetic process"/>
    <property type="evidence" value="ECO:0007669"/>
    <property type="project" value="InterPro"/>
</dbReference>
<evidence type="ECO:0000313" key="1">
    <source>
        <dbReference type="EMBL" id="KPQ35547.1"/>
    </source>
</evidence>